<dbReference type="HOGENOM" id="CLU_017584_9_0_9"/>
<protein>
    <submittedName>
        <fullName evidence="5">GntR family transcriptional regulator</fullName>
    </submittedName>
</protein>
<dbReference type="InterPro" id="IPR000524">
    <property type="entry name" value="Tscrpt_reg_HTH_GntR"/>
</dbReference>
<dbReference type="SUPFAM" id="SSF46785">
    <property type="entry name" value="Winged helix' DNA-binding domain"/>
    <property type="match status" value="1"/>
</dbReference>
<keyword evidence="3" id="KW-0804">Transcription</keyword>
<dbReference type="CDD" id="cd07377">
    <property type="entry name" value="WHTH_GntR"/>
    <property type="match status" value="1"/>
</dbReference>
<keyword evidence="2" id="KW-0238">DNA-binding</keyword>
<keyword evidence="1" id="KW-0805">Transcription regulation</keyword>
<dbReference type="AlphaFoldDB" id="W6T4M5"/>
<dbReference type="SUPFAM" id="SSF48008">
    <property type="entry name" value="GntR ligand-binding domain-like"/>
    <property type="match status" value="1"/>
</dbReference>
<reference evidence="5 6" key="1">
    <citation type="journal article" date="2014" name="Genome Announc.">
        <title>Genome Sequence of Lactobacillus fabifermentans Strain T30PCM01, Isolated from Fermenting Grape Marc.</title>
        <authorList>
            <person name="Treu L."/>
            <person name="Vendramin V."/>
            <person name="Bovo B."/>
            <person name="Giacomini A."/>
            <person name="Corich V."/>
            <person name="Campanaro S."/>
        </authorList>
    </citation>
    <scope>NUCLEOTIDE SEQUENCE [LARGE SCALE GENOMIC DNA]</scope>
    <source>
        <strain evidence="5 6">T30PCM01</strain>
    </source>
</reference>
<evidence type="ECO:0000256" key="3">
    <source>
        <dbReference type="ARBA" id="ARBA00023163"/>
    </source>
</evidence>
<dbReference type="GO" id="GO:0000062">
    <property type="term" value="F:fatty-acyl-CoA binding"/>
    <property type="evidence" value="ECO:0007669"/>
    <property type="project" value="InterPro"/>
</dbReference>
<dbReference type="Pfam" id="PF07840">
    <property type="entry name" value="FadR_C"/>
    <property type="match status" value="1"/>
</dbReference>
<dbReference type="PROSITE" id="PS50949">
    <property type="entry name" value="HTH_GNTR"/>
    <property type="match status" value="1"/>
</dbReference>
<dbReference type="PANTHER" id="PTHR43537">
    <property type="entry name" value="TRANSCRIPTIONAL REGULATOR, GNTR FAMILY"/>
    <property type="match status" value="1"/>
</dbReference>
<feature type="domain" description="HTH gntR-type" evidence="4">
    <location>
        <begin position="19"/>
        <end position="87"/>
    </location>
</feature>
<evidence type="ECO:0000313" key="5">
    <source>
        <dbReference type="EMBL" id="ETY72892.1"/>
    </source>
</evidence>
<evidence type="ECO:0000256" key="2">
    <source>
        <dbReference type="ARBA" id="ARBA00023125"/>
    </source>
</evidence>
<dbReference type="PATRIC" id="fig|1400520.3.peg.2900"/>
<dbReference type="SMART" id="SM00345">
    <property type="entry name" value="HTH_GNTR"/>
    <property type="match status" value="1"/>
</dbReference>
<dbReference type="PRINTS" id="PR00035">
    <property type="entry name" value="HTHGNTR"/>
</dbReference>
<dbReference type="Gene3D" id="1.10.10.10">
    <property type="entry name" value="Winged helix-like DNA-binding domain superfamily/Winged helix DNA-binding domain"/>
    <property type="match status" value="1"/>
</dbReference>
<dbReference type="Gene3D" id="1.20.120.530">
    <property type="entry name" value="GntR ligand-binding domain-like"/>
    <property type="match status" value="1"/>
</dbReference>
<dbReference type="EMBL" id="AWWK01000075">
    <property type="protein sequence ID" value="ETY72892.1"/>
    <property type="molecule type" value="Genomic_DNA"/>
</dbReference>
<dbReference type="GO" id="GO:0003700">
    <property type="term" value="F:DNA-binding transcription factor activity"/>
    <property type="evidence" value="ECO:0007669"/>
    <property type="project" value="InterPro"/>
</dbReference>
<dbReference type="STRING" id="1400520.LFAB_14800"/>
<name>W6T4M5_9LACO</name>
<organism evidence="5 6">
    <name type="scientific">Lactiplantibacillus fabifermentans T30PCM01</name>
    <dbReference type="NCBI Taxonomy" id="1400520"/>
    <lineage>
        <taxon>Bacteria</taxon>
        <taxon>Bacillati</taxon>
        <taxon>Bacillota</taxon>
        <taxon>Bacilli</taxon>
        <taxon>Lactobacillales</taxon>
        <taxon>Lactobacillaceae</taxon>
        <taxon>Lactiplantibacillus</taxon>
    </lineage>
</organism>
<dbReference type="InterPro" id="IPR036390">
    <property type="entry name" value="WH_DNA-bd_sf"/>
</dbReference>
<dbReference type="Pfam" id="PF00392">
    <property type="entry name" value="GntR"/>
    <property type="match status" value="1"/>
</dbReference>
<gene>
    <name evidence="5" type="ORF">LFAB_14800</name>
</gene>
<proteinExistence type="predicted"/>
<dbReference type="GO" id="GO:0003677">
    <property type="term" value="F:DNA binding"/>
    <property type="evidence" value="ECO:0007669"/>
    <property type="project" value="UniProtKB-KW"/>
</dbReference>
<dbReference type="InterPro" id="IPR008920">
    <property type="entry name" value="TF_FadR/GntR_C"/>
</dbReference>
<dbReference type="Proteomes" id="UP000019247">
    <property type="component" value="Unassembled WGS sequence"/>
</dbReference>
<dbReference type="InterPro" id="IPR036388">
    <property type="entry name" value="WH-like_DNA-bd_sf"/>
</dbReference>
<evidence type="ECO:0000259" key="4">
    <source>
        <dbReference type="PROSITE" id="PS50949"/>
    </source>
</evidence>
<comment type="caution">
    <text evidence="5">The sequence shown here is derived from an EMBL/GenBank/DDBJ whole genome shotgun (WGS) entry which is preliminary data.</text>
</comment>
<dbReference type="InterPro" id="IPR028374">
    <property type="entry name" value="FadR_C"/>
</dbReference>
<dbReference type="GO" id="GO:0019217">
    <property type="term" value="P:regulation of fatty acid metabolic process"/>
    <property type="evidence" value="ECO:0007669"/>
    <property type="project" value="InterPro"/>
</dbReference>
<evidence type="ECO:0000256" key="1">
    <source>
        <dbReference type="ARBA" id="ARBA00023015"/>
    </source>
</evidence>
<dbReference type="eggNOG" id="COG2186">
    <property type="taxonomic scope" value="Bacteria"/>
</dbReference>
<evidence type="ECO:0000313" key="6">
    <source>
        <dbReference type="Proteomes" id="UP000019247"/>
    </source>
</evidence>
<dbReference type="PANTHER" id="PTHR43537:SF1">
    <property type="entry name" value="GLC OPERON TRANSCRIPTIONAL ACTIVATOR"/>
    <property type="match status" value="1"/>
</dbReference>
<accession>W6T4M5</accession>
<sequence>MVQPEPEEVNMEFRPIKIKNETEQMVEQFERAILTGELTIGEQLPSERELADQLQISRASVNRGLQCLSRRGFILIKPRQGNFVANYNENGNLETLNEIINFNGGTYRPSLLHSIFDVRRLFENDMIAQCNDSEKLIAVKRAFAKLQMADSVTEKAEQSFWFYHQIAVASGNSVYPLLILHFKSIYLTLGRWLIQSGDGPALERGLATVLAALQAENPTLARQRNNTLIDFCLSSLLAA</sequence>